<comment type="subcellular location">
    <subcellularLocation>
        <location evidence="1">Membrane</location>
        <topology evidence="1">Multi-pass membrane protein</topology>
    </subcellularLocation>
</comment>
<dbReference type="SUPFAM" id="SSF141322">
    <property type="entry name" value="NfeD domain-like"/>
    <property type="match status" value="1"/>
</dbReference>
<evidence type="ECO:0000256" key="5">
    <source>
        <dbReference type="SAM" id="Phobius"/>
    </source>
</evidence>
<sequence>MMSNLQITFWYWWIFAIVLGILEVLAPTAVFIWSAIAAVMMGIVVLFIPYIGIEIQLIAFSVLSILSVWLGRSFLVKYPTQTDKPLLNQRGSEYVGRVFSVIEPISDGVGKVRIGDSYWRVEGADCPVGTKVKVIGIEGVKLRVEPFEPDES</sequence>
<evidence type="ECO:0000313" key="7">
    <source>
        <dbReference type="EMBL" id="EIJ41916.1"/>
    </source>
</evidence>
<keyword evidence="2 5" id="KW-0812">Transmembrane</keyword>
<dbReference type="Proteomes" id="UP000005744">
    <property type="component" value="Unassembled WGS sequence"/>
</dbReference>
<dbReference type="PANTHER" id="PTHR33507:SF3">
    <property type="entry name" value="INNER MEMBRANE PROTEIN YBBJ"/>
    <property type="match status" value="1"/>
</dbReference>
<dbReference type="InterPro" id="IPR052165">
    <property type="entry name" value="Membrane_assoc_protease"/>
</dbReference>
<dbReference type="eggNOG" id="COG1585">
    <property type="taxonomic scope" value="Bacteria"/>
</dbReference>
<feature type="transmembrane region" description="Helical" evidence="5">
    <location>
        <begin position="7"/>
        <end position="25"/>
    </location>
</feature>
<evidence type="ECO:0000259" key="6">
    <source>
        <dbReference type="Pfam" id="PF01957"/>
    </source>
</evidence>
<dbReference type="GO" id="GO:0006508">
    <property type="term" value="P:proteolysis"/>
    <property type="evidence" value="ECO:0007669"/>
    <property type="project" value="UniProtKB-KW"/>
</dbReference>
<gene>
    <name evidence="7" type="ORF">BegalDRAFT_1012</name>
</gene>
<dbReference type="PANTHER" id="PTHR33507">
    <property type="entry name" value="INNER MEMBRANE PROTEIN YBBJ"/>
    <property type="match status" value="1"/>
</dbReference>
<keyword evidence="7" id="KW-0645">Protease</keyword>
<evidence type="ECO:0000256" key="4">
    <source>
        <dbReference type="ARBA" id="ARBA00023136"/>
    </source>
</evidence>
<dbReference type="OrthoDB" id="9810336at2"/>
<feature type="domain" description="NfeD-like C-terminal" evidence="6">
    <location>
        <begin position="92"/>
        <end position="146"/>
    </location>
</feature>
<dbReference type="STRING" id="395493.BegalDRAFT_1012"/>
<evidence type="ECO:0000256" key="2">
    <source>
        <dbReference type="ARBA" id="ARBA00022692"/>
    </source>
</evidence>
<proteinExistence type="predicted"/>
<dbReference type="HOGENOM" id="CLU_116732_4_3_6"/>
<dbReference type="EMBL" id="JH600070">
    <property type="protein sequence ID" value="EIJ41916.1"/>
    <property type="molecule type" value="Genomic_DNA"/>
</dbReference>
<keyword evidence="8" id="KW-1185">Reference proteome</keyword>
<feature type="transmembrane region" description="Helical" evidence="5">
    <location>
        <begin position="31"/>
        <end position="50"/>
    </location>
</feature>
<dbReference type="InterPro" id="IPR002810">
    <property type="entry name" value="NfeD-like_C"/>
</dbReference>
<dbReference type="InterPro" id="IPR012340">
    <property type="entry name" value="NA-bd_OB-fold"/>
</dbReference>
<dbReference type="GO" id="GO:0008233">
    <property type="term" value="F:peptidase activity"/>
    <property type="evidence" value="ECO:0007669"/>
    <property type="project" value="UniProtKB-KW"/>
</dbReference>
<reference evidence="7 8" key="1">
    <citation type="submission" date="2011-11" db="EMBL/GenBank/DDBJ databases">
        <title>Improved High-Quality Draft sequence of Beggiatoa alba B18lD.</title>
        <authorList>
            <consortium name="US DOE Joint Genome Institute"/>
            <person name="Lucas S."/>
            <person name="Han J."/>
            <person name="Lapidus A."/>
            <person name="Cheng J.-F."/>
            <person name="Goodwin L."/>
            <person name="Pitluck S."/>
            <person name="Peters L."/>
            <person name="Mikhailova N."/>
            <person name="Held B."/>
            <person name="Detter J.C."/>
            <person name="Han C."/>
            <person name="Tapia R."/>
            <person name="Land M."/>
            <person name="Hauser L."/>
            <person name="Kyrpides N."/>
            <person name="Ivanova N."/>
            <person name="Pagani I."/>
            <person name="Samuel K."/>
            <person name="Teske A."/>
            <person name="Mueller J."/>
            <person name="Woyke T."/>
        </authorList>
    </citation>
    <scope>NUCLEOTIDE SEQUENCE [LARGE SCALE GENOMIC DNA]</scope>
    <source>
        <strain evidence="7 8">B18LD</strain>
    </source>
</reference>
<evidence type="ECO:0000256" key="3">
    <source>
        <dbReference type="ARBA" id="ARBA00022989"/>
    </source>
</evidence>
<protein>
    <submittedName>
        <fullName evidence="7">Membrane protein implicated in regulation of membrane protease activity</fullName>
    </submittedName>
</protein>
<keyword evidence="3 5" id="KW-1133">Transmembrane helix</keyword>
<dbReference type="Gene3D" id="2.40.50.140">
    <property type="entry name" value="Nucleic acid-binding proteins"/>
    <property type="match status" value="1"/>
</dbReference>
<evidence type="ECO:0000256" key="1">
    <source>
        <dbReference type="ARBA" id="ARBA00004141"/>
    </source>
</evidence>
<dbReference type="GO" id="GO:0005886">
    <property type="term" value="C:plasma membrane"/>
    <property type="evidence" value="ECO:0007669"/>
    <property type="project" value="TreeGrafter"/>
</dbReference>
<dbReference type="Pfam" id="PF01957">
    <property type="entry name" value="NfeD"/>
    <property type="match status" value="1"/>
</dbReference>
<keyword evidence="7" id="KW-0378">Hydrolase</keyword>
<name>I3CE73_9GAMM</name>
<organism evidence="7 8">
    <name type="scientific">Beggiatoa alba B18LD</name>
    <dbReference type="NCBI Taxonomy" id="395493"/>
    <lineage>
        <taxon>Bacteria</taxon>
        <taxon>Pseudomonadati</taxon>
        <taxon>Pseudomonadota</taxon>
        <taxon>Gammaproteobacteria</taxon>
        <taxon>Thiotrichales</taxon>
        <taxon>Thiotrichaceae</taxon>
        <taxon>Beggiatoa</taxon>
    </lineage>
</organism>
<dbReference type="RefSeq" id="WP_002684293.1">
    <property type="nucleotide sequence ID" value="NZ_JH600070.1"/>
</dbReference>
<accession>I3CE73</accession>
<dbReference type="AlphaFoldDB" id="I3CE73"/>
<evidence type="ECO:0000313" key="8">
    <source>
        <dbReference type="Proteomes" id="UP000005744"/>
    </source>
</evidence>
<feature type="transmembrane region" description="Helical" evidence="5">
    <location>
        <begin position="57"/>
        <end position="75"/>
    </location>
</feature>
<keyword evidence="4 5" id="KW-0472">Membrane</keyword>